<dbReference type="PATRIC" id="fig|1617427.3.peg.226"/>
<dbReference type="InterPro" id="IPR050922">
    <property type="entry name" value="LytR/CpsA/Psr_CW_biosynth"/>
</dbReference>
<evidence type="ECO:0000256" key="1">
    <source>
        <dbReference type="ARBA" id="ARBA00006068"/>
    </source>
</evidence>
<organism evidence="3 4">
    <name type="scientific">candidate division WS6 bacterium OLB21</name>
    <dbReference type="NCBI Taxonomy" id="1617427"/>
    <lineage>
        <taxon>Bacteria</taxon>
        <taxon>Candidatus Dojkabacteria</taxon>
    </lineage>
</organism>
<protein>
    <submittedName>
        <fullName evidence="3">Transcriptional regulator LytR</fullName>
    </submittedName>
</protein>
<comment type="similarity">
    <text evidence="1">Belongs to the LytR/CpsA/Psr (LCP) family.</text>
</comment>
<reference evidence="3 4" key="1">
    <citation type="submission" date="2015-02" db="EMBL/GenBank/DDBJ databases">
        <title>Improved understanding of the partial-nitritation anammox process through 23 genomes representing the majority of the microbial community.</title>
        <authorList>
            <person name="Speth D.R."/>
            <person name="In T Zandt M."/>
            <person name="Guerrero Cruz S."/>
            <person name="Jetten M.S."/>
            <person name="Dutilh B.E."/>
        </authorList>
    </citation>
    <scope>NUCLEOTIDE SEQUENCE [LARGE SCALE GENOMIC DNA]</scope>
    <source>
        <strain evidence="3">OLB21</strain>
    </source>
</reference>
<proteinExistence type="inferred from homology"/>
<sequence length="457" mass="51676">MVSVLVVLLIAGGAVFGYMRLQALNSRVEKFDEQGNKLECTNILNPECWTTAFRPQLKQTNGFTNGLVLGMDSRTGKGDSLKNTDTIMFFSFNHETQKTMLVSIPRDFYIPVYAAKINAIYAFTGNRNPDDPFFYIKETVSQILGQPIHYFATVRFEGVVDAIDKIGGIEVCVDDTLTAQYPNDNAKPSDAQQWFFIEFPEGCQQMDGEKALVWSRFRYVAKGPSSYASDFSRARRQQQVTEAVKDKLLAEDISVAERAERYWSLMQTFNESVDFYGVSFEDILAGLAFIETADRSPINVVLDPALGGINKLIYATSHPNAGYIIQARDSSFKTIQSFIGRIWDNADFYKEQPKIVVLNLSEEKILAKDHPAVALKDKIEFYEQFQYFNEDTTEAFTGIKVFDFTAGKVNGSLNYILDYFGLEEAEEFPELYDLKRKNNEDILIVVGPEKLEVTATP</sequence>
<dbReference type="EMBL" id="JYPD01000011">
    <property type="protein sequence ID" value="KXK09903.1"/>
    <property type="molecule type" value="Genomic_DNA"/>
</dbReference>
<dbReference type="InterPro" id="IPR004474">
    <property type="entry name" value="LytR_CpsA_psr"/>
</dbReference>
<dbReference type="Proteomes" id="UP000070449">
    <property type="component" value="Unassembled WGS sequence"/>
</dbReference>
<gene>
    <name evidence="3" type="primary">lytR</name>
    <name evidence="3" type="ORF">UZ20_WS6002000212</name>
</gene>
<comment type="caution">
    <text evidence="3">The sequence shown here is derived from an EMBL/GenBank/DDBJ whole genome shotgun (WGS) entry which is preliminary data.</text>
</comment>
<feature type="domain" description="Cell envelope-related transcriptional attenuator" evidence="2">
    <location>
        <begin position="83"/>
        <end position="248"/>
    </location>
</feature>
<dbReference type="Pfam" id="PF03816">
    <property type="entry name" value="LytR_cpsA_psr"/>
    <property type="match status" value="1"/>
</dbReference>
<dbReference type="STRING" id="1617427.UZ20_WS6002000212"/>
<evidence type="ECO:0000259" key="2">
    <source>
        <dbReference type="Pfam" id="PF03816"/>
    </source>
</evidence>
<evidence type="ECO:0000313" key="4">
    <source>
        <dbReference type="Proteomes" id="UP000070449"/>
    </source>
</evidence>
<dbReference type="PANTHER" id="PTHR33392:SF6">
    <property type="entry name" value="POLYISOPRENYL-TEICHOIC ACID--PEPTIDOGLYCAN TEICHOIC ACID TRANSFERASE TAGU"/>
    <property type="match status" value="1"/>
</dbReference>
<accession>A0A136KKU4</accession>
<evidence type="ECO:0000313" key="3">
    <source>
        <dbReference type="EMBL" id="KXK09903.1"/>
    </source>
</evidence>
<dbReference type="PANTHER" id="PTHR33392">
    <property type="entry name" value="POLYISOPRENYL-TEICHOIC ACID--PEPTIDOGLYCAN TEICHOIC ACID TRANSFERASE TAGU"/>
    <property type="match status" value="1"/>
</dbReference>
<name>A0A136KKU4_9BACT</name>
<dbReference type="Gene3D" id="3.40.630.190">
    <property type="entry name" value="LCP protein"/>
    <property type="match status" value="1"/>
</dbReference>
<dbReference type="NCBIfam" id="TIGR00350">
    <property type="entry name" value="lytR_cpsA_psr"/>
    <property type="match status" value="1"/>
</dbReference>
<dbReference type="AlphaFoldDB" id="A0A136KKU4"/>